<keyword evidence="5" id="KW-1185">Reference proteome</keyword>
<feature type="domain" description="Methyltransferase" evidence="3">
    <location>
        <begin position="50"/>
        <end position="144"/>
    </location>
</feature>
<evidence type="ECO:0000313" key="4">
    <source>
        <dbReference type="EMBL" id="MBZ5709037.1"/>
    </source>
</evidence>
<dbReference type="EMBL" id="JAIRAU010000002">
    <property type="protein sequence ID" value="MBZ5709037.1"/>
    <property type="molecule type" value="Genomic_DNA"/>
</dbReference>
<name>A0ABS7TLM3_9BACT</name>
<sequence>MSPSAEISAEELFAALIELHRGLERMGPGDPQVSREILAGLSGLPERPRIADLGCGAGAGALLLAETLAAPVVAVDLTRTFLDQLESRARERGLAELVRAVEADFGALDWPAASFDLLWSEGAAYHLTFAGALQRWRPLLREGGLAVISEATWFTETPTAEVRRFWAAAYPAMGTEATNTRRAREAGFEVLALRRLAAQAWWDSYYGPLLRRVEEVRGSASAAMQAAIRETEAEVALFRAFSDAYGYVFYVLRAV</sequence>
<dbReference type="Proteomes" id="UP001139031">
    <property type="component" value="Unassembled WGS sequence"/>
</dbReference>
<proteinExistence type="predicted"/>
<comment type="caution">
    <text evidence="4">The sequence shown here is derived from an EMBL/GenBank/DDBJ whole genome shotgun (WGS) entry which is preliminary data.</text>
</comment>
<dbReference type="RefSeq" id="WP_224190814.1">
    <property type="nucleotide sequence ID" value="NZ_JAIRAU010000002.1"/>
</dbReference>
<dbReference type="Gene3D" id="3.40.50.150">
    <property type="entry name" value="Vaccinia Virus protein VP39"/>
    <property type="match status" value="1"/>
</dbReference>
<dbReference type="PANTHER" id="PTHR43861:SF1">
    <property type="entry name" value="TRANS-ACONITATE 2-METHYLTRANSFERASE"/>
    <property type="match status" value="1"/>
</dbReference>
<dbReference type="PANTHER" id="PTHR43861">
    <property type="entry name" value="TRANS-ACONITATE 2-METHYLTRANSFERASE-RELATED"/>
    <property type="match status" value="1"/>
</dbReference>
<dbReference type="InterPro" id="IPR029063">
    <property type="entry name" value="SAM-dependent_MTases_sf"/>
</dbReference>
<dbReference type="GO" id="GO:0032259">
    <property type="term" value="P:methylation"/>
    <property type="evidence" value="ECO:0007669"/>
    <property type="project" value="UniProtKB-KW"/>
</dbReference>
<reference evidence="4" key="1">
    <citation type="submission" date="2021-08" db="EMBL/GenBank/DDBJ databases">
        <authorList>
            <person name="Stevens D.C."/>
        </authorList>
    </citation>
    <scope>NUCLEOTIDE SEQUENCE</scope>
    <source>
        <strain evidence="4">DSM 53165</strain>
    </source>
</reference>
<dbReference type="InterPro" id="IPR041698">
    <property type="entry name" value="Methyltransf_25"/>
</dbReference>
<protein>
    <submittedName>
        <fullName evidence="4">Class I SAM-dependent methyltransferase</fullName>
    </submittedName>
</protein>
<keyword evidence="2" id="KW-0808">Transferase</keyword>
<organism evidence="4 5">
    <name type="scientific">Nannocystis pusilla</name>
    <dbReference type="NCBI Taxonomy" id="889268"/>
    <lineage>
        <taxon>Bacteria</taxon>
        <taxon>Pseudomonadati</taxon>
        <taxon>Myxococcota</taxon>
        <taxon>Polyangia</taxon>
        <taxon>Nannocystales</taxon>
        <taxon>Nannocystaceae</taxon>
        <taxon>Nannocystis</taxon>
    </lineage>
</organism>
<dbReference type="GO" id="GO:0008168">
    <property type="term" value="F:methyltransferase activity"/>
    <property type="evidence" value="ECO:0007669"/>
    <property type="project" value="UniProtKB-KW"/>
</dbReference>
<dbReference type="Pfam" id="PF13649">
    <property type="entry name" value="Methyltransf_25"/>
    <property type="match status" value="1"/>
</dbReference>
<dbReference type="SUPFAM" id="SSF53335">
    <property type="entry name" value="S-adenosyl-L-methionine-dependent methyltransferases"/>
    <property type="match status" value="1"/>
</dbReference>
<evidence type="ECO:0000313" key="5">
    <source>
        <dbReference type="Proteomes" id="UP001139031"/>
    </source>
</evidence>
<evidence type="ECO:0000256" key="1">
    <source>
        <dbReference type="ARBA" id="ARBA00022603"/>
    </source>
</evidence>
<evidence type="ECO:0000256" key="2">
    <source>
        <dbReference type="ARBA" id="ARBA00022679"/>
    </source>
</evidence>
<accession>A0ABS7TLM3</accession>
<gene>
    <name evidence="4" type="ORF">K7C98_07185</name>
</gene>
<evidence type="ECO:0000259" key="3">
    <source>
        <dbReference type="Pfam" id="PF13649"/>
    </source>
</evidence>
<keyword evidence="1 4" id="KW-0489">Methyltransferase</keyword>